<keyword evidence="4" id="KW-1185">Reference proteome</keyword>
<dbReference type="AlphaFoldDB" id="A0A1I4BL90"/>
<sequence>MKFNGALFLAAALLVAPAAANAHQHARHHRHHGKSLSAQDRARFDHSGTRGRMASAPTRGGSRGPATSLRPVRALS</sequence>
<feature type="signal peptide" evidence="2">
    <location>
        <begin position="1"/>
        <end position="22"/>
    </location>
</feature>
<organism evidence="3 4">
    <name type="scientific">Methylocapsa palsarum</name>
    <dbReference type="NCBI Taxonomy" id="1612308"/>
    <lineage>
        <taxon>Bacteria</taxon>
        <taxon>Pseudomonadati</taxon>
        <taxon>Pseudomonadota</taxon>
        <taxon>Alphaproteobacteria</taxon>
        <taxon>Hyphomicrobiales</taxon>
        <taxon>Beijerinckiaceae</taxon>
        <taxon>Methylocapsa</taxon>
    </lineage>
</organism>
<reference evidence="3 4" key="1">
    <citation type="submission" date="2016-10" db="EMBL/GenBank/DDBJ databases">
        <authorList>
            <person name="de Groot N.N."/>
        </authorList>
    </citation>
    <scope>NUCLEOTIDE SEQUENCE [LARGE SCALE GENOMIC DNA]</scope>
    <source>
        <strain evidence="3 4">NE2</strain>
    </source>
</reference>
<evidence type="ECO:0000313" key="3">
    <source>
        <dbReference type="EMBL" id="SFK68651.1"/>
    </source>
</evidence>
<protein>
    <submittedName>
        <fullName evidence="3">Uncharacterized protein</fullName>
    </submittedName>
</protein>
<dbReference type="Proteomes" id="UP000198755">
    <property type="component" value="Unassembled WGS sequence"/>
</dbReference>
<dbReference type="STRING" id="1612308.SAMN05444581_11530"/>
<feature type="chain" id="PRO_5011618633" evidence="2">
    <location>
        <begin position="23"/>
        <end position="76"/>
    </location>
</feature>
<evidence type="ECO:0000256" key="2">
    <source>
        <dbReference type="SAM" id="SignalP"/>
    </source>
</evidence>
<feature type="region of interest" description="Disordered" evidence="1">
    <location>
        <begin position="19"/>
        <end position="76"/>
    </location>
</feature>
<evidence type="ECO:0000256" key="1">
    <source>
        <dbReference type="SAM" id="MobiDB-lite"/>
    </source>
</evidence>
<accession>A0A1I4BL90</accession>
<feature type="compositionally biased region" description="Basic residues" evidence="1">
    <location>
        <begin position="24"/>
        <end position="34"/>
    </location>
</feature>
<proteinExistence type="predicted"/>
<gene>
    <name evidence="3" type="ORF">SAMN05444581_11530</name>
</gene>
<name>A0A1I4BL90_9HYPH</name>
<keyword evidence="2" id="KW-0732">Signal</keyword>
<evidence type="ECO:0000313" key="4">
    <source>
        <dbReference type="Proteomes" id="UP000198755"/>
    </source>
</evidence>
<dbReference type="EMBL" id="FOSN01000015">
    <property type="protein sequence ID" value="SFK68651.1"/>
    <property type="molecule type" value="Genomic_DNA"/>
</dbReference>